<feature type="compositionally biased region" description="Pro residues" evidence="1">
    <location>
        <begin position="140"/>
        <end position="151"/>
    </location>
</feature>
<organism evidence="2 3">
    <name type="scientific">Puccinia striiformis</name>
    <dbReference type="NCBI Taxonomy" id="27350"/>
    <lineage>
        <taxon>Eukaryota</taxon>
        <taxon>Fungi</taxon>
        <taxon>Dikarya</taxon>
        <taxon>Basidiomycota</taxon>
        <taxon>Pucciniomycotina</taxon>
        <taxon>Pucciniomycetes</taxon>
        <taxon>Pucciniales</taxon>
        <taxon>Pucciniaceae</taxon>
        <taxon>Puccinia</taxon>
    </lineage>
</organism>
<feature type="region of interest" description="Disordered" evidence="1">
    <location>
        <begin position="39"/>
        <end position="66"/>
    </location>
</feature>
<dbReference type="AlphaFoldDB" id="A0A2S4UV35"/>
<name>A0A2S4UV35_9BASI</name>
<evidence type="ECO:0000313" key="3">
    <source>
        <dbReference type="Proteomes" id="UP000239156"/>
    </source>
</evidence>
<comment type="caution">
    <text evidence="2">The sequence shown here is derived from an EMBL/GenBank/DDBJ whole genome shotgun (WGS) entry which is preliminary data.</text>
</comment>
<accession>A0A2S4UV35</accession>
<feature type="region of interest" description="Disordered" evidence="1">
    <location>
        <begin position="78"/>
        <end position="151"/>
    </location>
</feature>
<dbReference type="EMBL" id="PKSL01000164">
    <property type="protein sequence ID" value="POW01148.1"/>
    <property type="molecule type" value="Genomic_DNA"/>
</dbReference>
<protein>
    <submittedName>
        <fullName evidence="2">Uncharacterized protein</fullName>
    </submittedName>
</protein>
<dbReference type="Proteomes" id="UP000239156">
    <property type="component" value="Unassembled WGS sequence"/>
</dbReference>
<feature type="compositionally biased region" description="Basic and acidic residues" evidence="1">
    <location>
        <begin position="78"/>
        <end position="93"/>
    </location>
</feature>
<evidence type="ECO:0000313" key="2">
    <source>
        <dbReference type="EMBL" id="POW01148.1"/>
    </source>
</evidence>
<sequence length="151" mass="16524">MENVPCTSFRLSVTWAEYPSKSIPCGNQPHLALRPVPVRTRQSRGAQTCPTSPVGMKSSLRGRSARDLTSISQVHAKTERYSPGRGGVSEETKNAQMAPGLFGRPNISEKNTSPQKYLFETPSRTPCISHPESHDDDGGHPPPPPPPQKKR</sequence>
<dbReference type="VEuPathDB" id="FungiDB:PSHT_08020"/>
<gene>
    <name evidence="2" type="ORF">PSTT_12656</name>
</gene>
<reference evidence="2" key="1">
    <citation type="submission" date="2017-12" db="EMBL/GenBank/DDBJ databases">
        <title>Gene loss provides genomic basis for host adaptation in cereal stripe rust fungi.</title>
        <authorList>
            <person name="Xia C."/>
        </authorList>
    </citation>
    <scope>NUCLEOTIDE SEQUENCE [LARGE SCALE GENOMIC DNA]</scope>
    <source>
        <strain evidence="2">93-210</strain>
    </source>
</reference>
<keyword evidence="3" id="KW-1185">Reference proteome</keyword>
<evidence type="ECO:0000256" key="1">
    <source>
        <dbReference type="SAM" id="MobiDB-lite"/>
    </source>
</evidence>
<proteinExistence type="predicted"/>
<dbReference type="VEuPathDB" id="FungiDB:PSTT_12656"/>